<gene>
    <name evidence="1" type="ORF">BDV34DRAFT_224356</name>
</gene>
<dbReference type="VEuPathDB" id="FungiDB:BDV34DRAFT_224356"/>
<accession>A0A5N6DQ28</accession>
<proteinExistence type="predicted"/>
<dbReference type="OMA" id="MGERHGR"/>
<reference evidence="1 2" key="1">
    <citation type="submission" date="2019-04" db="EMBL/GenBank/DDBJ databases">
        <title>Fungal friends and foes A comparative genomics study of 23 Aspergillus species from section Flavi.</title>
        <authorList>
            <consortium name="DOE Joint Genome Institute"/>
            <person name="Kjaerbolling I."/>
            <person name="Vesth T.C."/>
            <person name="Frisvad J.C."/>
            <person name="Nybo J.L."/>
            <person name="Theobald S."/>
            <person name="Kildgaard S."/>
            <person name="Petersen T.I."/>
            <person name="Kuo A."/>
            <person name="Sato A."/>
            <person name="Lyhne E.K."/>
            <person name="Kogle M.E."/>
            <person name="Wiebenga A."/>
            <person name="Kun R.S."/>
            <person name="Lubbers R.J."/>
            <person name="Makela M.R."/>
            <person name="Barry K."/>
            <person name="Chovatia M."/>
            <person name="Clum A."/>
            <person name="Daum C."/>
            <person name="Haridas S."/>
            <person name="He G."/>
            <person name="LaButti K."/>
            <person name="Lipzen A."/>
            <person name="Mondo S."/>
            <person name="Pangilinan J."/>
            <person name="Riley R."/>
            <person name="Salamov A."/>
            <person name="Simmons B.A."/>
            <person name="Magnuson J.K."/>
            <person name="Henrissat B."/>
            <person name="Mortensen U.H."/>
            <person name="Larsen T.O."/>
            <person name="De vries R.P."/>
            <person name="Grigoriev I.V."/>
            <person name="Machida M."/>
            <person name="Baker S.E."/>
            <person name="Andersen M.R."/>
        </authorList>
    </citation>
    <scope>NUCLEOTIDE SEQUENCE [LARGE SCALE GENOMIC DNA]</scope>
    <source>
        <strain evidence="1 2">CBS 117618</strain>
    </source>
</reference>
<dbReference type="Proteomes" id="UP000326532">
    <property type="component" value="Unassembled WGS sequence"/>
</dbReference>
<dbReference type="EMBL" id="ML734962">
    <property type="protein sequence ID" value="KAB8206613.1"/>
    <property type="molecule type" value="Genomic_DNA"/>
</dbReference>
<protein>
    <submittedName>
        <fullName evidence="1">Uncharacterized protein</fullName>
    </submittedName>
</protein>
<dbReference type="AlphaFoldDB" id="A0A5N6DQ28"/>
<keyword evidence="2" id="KW-1185">Reference proteome</keyword>
<sequence length="134" mass="15693">MFSSYNEHWETKYHWRPWREEDPHINICGYHGIIGSDGQLLQEELRVIVGTIYTQMNKERFKKQLVIPVMLFSFMGERHGRIMSRRLVVHMSKLYQFLAEDEDSLALFARYAASAVESSGDTKALQGYIGMIME</sequence>
<name>A0A5N6DQ28_ASPPA</name>
<evidence type="ECO:0000313" key="2">
    <source>
        <dbReference type="Proteomes" id="UP000326532"/>
    </source>
</evidence>
<organism evidence="1 2">
    <name type="scientific">Aspergillus parasiticus</name>
    <dbReference type="NCBI Taxonomy" id="5067"/>
    <lineage>
        <taxon>Eukaryota</taxon>
        <taxon>Fungi</taxon>
        <taxon>Dikarya</taxon>
        <taxon>Ascomycota</taxon>
        <taxon>Pezizomycotina</taxon>
        <taxon>Eurotiomycetes</taxon>
        <taxon>Eurotiomycetidae</taxon>
        <taxon>Eurotiales</taxon>
        <taxon>Aspergillaceae</taxon>
        <taxon>Aspergillus</taxon>
        <taxon>Aspergillus subgen. Circumdati</taxon>
    </lineage>
</organism>
<evidence type="ECO:0000313" key="1">
    <source>
        <dbReference type="EMBL" id="KAB8206613.1"/>
    </source>
</evidence>